<keyword evidence="2" id="KW-0238">DNA-binding</keyword>
<dbReference type="PANTHER" id="PTHR30136">
    <property type="entry name" value="HELIX-TURN-HELIX TRANSCRIPTIONAL REGULATOR, ICLR FAMILY"/>
    <property type="match status" value="1"/>
</dbReference>
<dbReference type="OrthoDB" id="60629at2"/>
<dbReference type="SMART" id="SM00346">
    <property type="entry name" value="HTH_ICLR"/>
    <property type="match status" value="1"/>
</dbReference>
<dbReference type="Pfam" id="PF01614">
    <property type="entry name" value="IclR_C"/>
    <property type="match status" value="1"/>
</dbReference>
<dbReference type="GO" id="GO:0045892">
    <property type="term" value="P:negative regulation of DNA-templated transcription"/>
    <property type="evidence" value="ECO:0007669"/>
    <property type="project" value="TreeGrafter"/>
</dbReference>
<sequence length="263" mass="28217">MSGATLSSAQKALRALKALQRTPSLSVTEVAHLLDVSPSSAHRVLATLVAEGFVRQQDDGRRYEAGHGLIDIALTAVSHVKLRRLAHRHLQELSDHLPAQVWLIHLDLPRALSWDLCWSTAAVLATPDVVSSRPLHSLASGKVLLSALSQKDLDRLYPEDHLPVCAKRTIASKHGLTRELTLVRQFGYAVQVDESLDGTSAVAVPIYSGNGDVIAALAVTGPTSDYTRSAALQRVRLARRTADRICLDLSGTSPDSAPAPAEG</sequence>
<keyword evidence="1" id="KW-0805">Transcription regulation</keyword>
<dbReference type="GO" id="GO:0003700">
    <property type="term" value="F:DNA-binding transcription factor activity"/>
    <property type="evidence" value="ECO:0007669"/>
    <property type="project" value="TreeGrafter"/>
</dbReference>
<keyword evidence="7" id="KW-1185">Reference proteome</keyword>
<dbReference type="PROSITE" id="PS51077">
    <property type="entry name" value="HTH_ICLR"/>
    <property type="match status" value="1"/>
</dbReference>
<dbReference type="Pfam" id="PF09339">
    <property type="entry name" value="HTH_IclR"/>
    <property type="match status" value="1"/>
</dbReference>
<evidence type="ECO:0000313" key="6">
    <source>
        <dbReference type="EMBL" id="MTD55492.1"/>
    </source>
</evidence>
<dbReference type="InterPro" id="IPR014757">
    <property type="entry name" value="Tscrpt_reg_IclR_C"/>
</dbReference>
<gene>
    <name evidence="6" type="ORF">GKO32_16130</name>
</gene>
<dbReference type="InterPro" id="IPR050707">
    <property type="entry name" value="HTH_MetabolicPath_Reg"/>
</dbReference>
<dbReference type="InterPro" id="IPR029016">
    <property type="entry name" value="GAF-like_dom_sf"/>
</dbReference>
<dbReference type="CDD" id="cd00090">
    <property type="entry name" value="HTH_ARSR"/>
    <property type="match status" value="1"/>
</dbReference>
<dbReference type="Gene3D" id="3.30.450.40">
    <property type="match status" value="1"/>
</dbReference>
<dbReference type="Proteomes" id="UP000440096">
    <property type="component" value="Unassembled WGS sequence"/>
</dbReference>
<evidence type="ECO:0000256" key="3">
    <source>
        <dbReference type="ARBA" id="ARBA00023163"/>
    </source>
</evidence>
<dbReference type="InterPro" id="IPR005471">
    <property type="entry name" value="Tscrpt_reg_IclR_N"/>
</dbReference>
<protein>
    <submittedName>
        <fullName evidence="6">Helix-turn-helix domain-containing protein</fullName>
    </submittedName>
</protein>
<comment type="caution">
    <text evidence="6">The sequence shown here is derived from an EMBL/GenBank/DDBJ whole genome shotgun (WGS) entry which is preliminary data.</text>
</comment>
<dbReference type="InterPro" id="IPR036390">
    <property type="entry name" value="WH_DNA-bd_sf"/>
</dbReference>
<feature type="domain" description="HTH iclR-type" evidence="4">
    <location>
        <begin position="6"/>
        <end position="67"/>
    </location>
</feature>
<name>A0A6N7YU84_9PSEU</name>
<organism evidence="6 7">
    <name type="scientific">Amycolatopsis pithecellobii</name>
    <dbReference type="NCBI Taxonomy" id="664692"/>
    <lineage>
        <taxon>Bacteria</taxon>
        <taxon>Bacillati</taxon>
        <taxon>Actinomycetota</taxon>
        <taxon>Actinomycetes</taxon>
        <taxon>Pseudonocardiales</taxon>
        <taxon>Pseudonocardiaceae</taxon>
        <taxon>Amycolatopsis</taxon>
    </lineage>
</organism>
<dbReference type="PROSITE" id="PS51078">
    <property type="entry name" value="ICLR_ED"/>
    <property type="match status" value="1"/>
</dbReference>
<dbReference type="InterPro" id="IPR036388">
    <property type="entry name" value="WH-like_DNA-bd_sf"/>
</dbReference>
<dbReference type="PANTHER" id="PTHR30136:SF24">
    <property type="entry name" value="HTH-TYPE TRANSCRIPTIONAL REPRESSOR ALLR"/>
    <property type="match status" value="1"/>
</dbReference>
<reference evidence="6 7" key="1">
    <citation type="submission" date="2019-11" db="EMBL/GenBank/DDBJ databases">
        <title>Draft genome of Amycolatopsis RM579.</title>
        <authorList>
            <person name="Duangmal K."/>
            <person name="Mingma R."/>
        </authorList>
    </citation>
    <scope>NUCLEOTIDE SEQUENCE [LARGE SCALE GENOMIC DNA]</scope>
    <source>
        <strain evidence="6 7">RM579</strain>
    </source>
</reference>
<dbReference type="Gene3D" id="1.10.10.10">
    <property type="entry name" value="Winged helix-like DNA-binding domain superfamily/Winged helix DNA-binding domain"/>
    <property type="match status" value="1"/>
</dbReference>
<proteinExistence type="predicted"/>
<dbReference type="EMBL" id="WMBA01000022">
    <property type="protein sequence ID" value="MTD55492.1"/>
    <property type="molecule type" value="Genomic_DNA"/>
</dbReference>
<evidence type="ECO:0000259" key="5">
    <source>
        <dbReference type="PROSITE" id="PS51078"/>
    </source>
</evidence>
<dbReference type="SUPFAM" id="SSF55781">
    <property type="entry name" value="GAF domain-like"/>
    <property type="match status" value="1"/>
</dbReference>
<keyword evidence="3" id="KW-0804">Transcription</keyword>
<dbReference type="RefSeq" id="WP_154757682.1">
    <property type="nucleotide sequence ID" value="NZ_WMBA01000022.1"/>
</dbReference>
<evidence type="ECO:0000256" key="2">
    <source>
        <dbReference type="ARBA" id="ARBA00023125"/>
    </source>
</evidence>
<accession>A0A6N7YU84</accession>
<dbReference type="AlphaFoldDB" id="A0A6N7YU84"/>
<evidence type="ECO:0000313" key="7">
    <source>
        <dbReference type="Proteomes" id="UP000440096"/>
    </source>
</evidence>
<feature type="domain" description="IclR-ED" evidence="5">
    <location>
        <begin position="68"/>
        <end position="251"/>
    </location>
</feature>
<dbReference type="GO" id="GO:0003677">
    <property type="term" value="F:DNA binding"/>
    <property type="evidence" value="ECO:0007669"/>
    <property type="project" value="UniProtKB-KW"/>
</dbReference>
<evidence type="ECO:0000256" key="1">
    <source>
        <dbReference type="ARBA" id="ARBA00023015"/>
    </source>
</evidence>
<dbReference type="InterPro" id="IPR011991">
    <property type="entry name" value="ArsR-like_HTH"/>
</dbReference>
<dbReference type="SUPFAM" id="SSF46785">
    <property type="entry name" value="Winged helix' DNA-binding domain"/>
    <property type="match status" value="1"/>
</dbReference>
<evidence type="ECO:0000259" key="4">
    <source>
        <dbReference type="PROSITE" id="PS51077"/>
    </source>
</evidence>